<organism evidence="2 3">
    <name type="scientific">Malus domestica</name>
    <name type="common">Apple</name>
    <name type="synonym">Pyrus malus</name>
    <dbReference type="NCBI Taxonomy" id="3750"/>
    <lineage>
        <taxon>Eukaryota</taxon>
        <taxon>Viridiplantae</taxon>
        <taxon>Streptophyta</taxon>
        <taxon>Embryophyta</taxon>
        <taxon>Tracheophyta</taxon>
        <taxon>Spermatophyta</taxon>
        <taxon>Magnoliopsida</taxon>
        <taxon>eudicotyledons</taxon>
        <taxon>Gunneridae</taxon>
        <taxon>Pentapetalae</taxon>
        <taxon>rosids</taxon>
        <taxon>fabids</taxon>
        <taxon>Rosales</taxon>
        <taxon>Rosaceae</taxon>
        <taxon>Amygdaloideae</taxon>
        <taxon>Maleae</taxon>
        <taxon>Malus</taxon>
    </lineage>
</organism>
<dbReference type="InterPro" id="IPR027417">
    <property type="entry name" value="P-loop_NTPase"/>
</dbReference>
<keyword evidence="3" id="KW-1185">Reference proteome</keyword>
<evidence type="ECO:0008006" key="4">
    <source>
        <dbReference type="Google" id="ProtNLM"/>
    </source>
</evidence>
<evidence type="ECO:0000256" key="1">
    <source>
        <dbReference type="SAM" id="Phobius"/>
    </source>
</evidence>
<dbReference type="EMBL" id="RDQH01000329">
    <property type="protein sequence ID" value="RXI04364.1"/>
    <property type="molecule type" value="Genomic_DNA"/>
</dbReference>
<protein>
    <recommendedName>
        <fullName evidence="4">SNF2 N-terminal domain-containing protein</fullName>
    </recommendedName>
</protein>
<name>A0A498KDC4_MALDO</name>
<keyword evidence="1" id="KW-0812">Transmembrane</keyword>
<feature type="transmembrane region" description="Helical" evidence="1">
    <location>
        <begin position="125"/>
        <end position="143"/>
    </location>
</feature>
<accession>A0A498KDC4</accession>
<gene>
    <name evidence="2" type="ORF">DVH24_038638</name>
</gene>
<sequence length="153" mass="17853">MAIPVGNRALVYAGVYEDVLQKLQRLTRTIANHPLLVRRIYSDEDVKVTLDKVVGELKNYSDFSIHRALAELLPSLKLAGHGVLIFSQWTSMLDILEWTLRLDGRYWCTFITFTYCSYHKKMCHATWYICFILWLAQFHLLIVHSGDRMTDDN</sequence>
<reference evidence="2 3" key="1">
    <citation type="submission" date="2018-10" db="EMBL/GenBank/DDBJ databases">
        <title>A high-quality apple genome assembly.</title>
        <authorList>
            <person name="Hu J."/>
        </authorList>
    </citation>
    <scope>NUCLEOTIDE SEQUENCE [LARGE SCALE GENOMIC DNA]</scope>
    <source>
        <strain evidence="3">cv. HFTH1</strain>
        <tissue evidence="2">Young leaf</tissue>
    </source>
</reference>
<dbReference type="Proteomes" id="UP000290289">
    <property type="component" value="Chromosome 3"/>
</dbReference>
<evidence type="ECO:0000313" key="3">
    <source>
        <dbReference type="Proteomes" id="UP000290289"/>
    </source>
</evidence>
<dbReference type="PANTHER" id="PTHR10799">
    <property type="entry name" value="SNF2/RAD54 HELICASE FAMILY"/>
    <property type="match status" value="1"/>
</dbReference>
<evidence type="ECO:0000313" key="2">
    <source>
        <dbReference type="EMBL" id="RXI04364.1"/>
    </source>
</evidence>
<keyword evidence="1" id="KW-1133">Transmembrane helix</keyword>
<dbReference type="AlphaFoldDB" id="A0A498KDC4"/>
<dbReference type="SUPFAM" id="SSF52540">
    <property type="entry name" value="P-loop containing nucleoside triphosphate hydrolases"/>
    <property type="match status" value="1"/>
</dbReference>
<dbReference type="STRING" id="3750.A0A498KDC4"/>
<keyword evidence="1" id="KW-0472">Membrane</keyword>
<comment type="caution">
    <text evidence="2">The sequence shown here is derived from an EMBL/GenBank/DDBJ whole genome shotgun (WGS) entry which is preliminary data.</text>
</comment>
<proteinExistence type="predicted"/>
<dbReference type="Gene3D" id="3.40.50.300">
    <property type="entry name" value="P-loop containing nucleotide triphosphate hydrolases"/>
    <property type="match status" value="1"/>
</dbReference>